<sequence length="136" mass="16116">MFVNSRRKQEGVEEGFSSSTLSLEQKLADAEEERAEYVKREKARKPFRFFNYLTEHAEFLPVVKRVWETTQEIHHSRSTLSRFQAKLKLLKFEMRLLNKTHYGNLPNKTKLAFEEMCHYQNVGTAVSNPCYTYCRS</sequence>
<accession>A0A8S9G2X7</accession>
<evidence type="ECO:0000313" key="3">
    <source>
        <dbReference type="Proteomes" id="UP000712281"/>
    </source>
</evidence>
<protein>
    <submittedName>
        <fullName evidence="2">Uncharacterized protein</fullName>
    </submittedName>
</protein>
<feature type="region of interest" description="Disordered" evidence="1">
    <location>
        <begin position="1"/>
        <end position="23"/>
    </location>
</feature>
<comment type="caution">
    <text evidence="2">The sequence shown here is derived from an EMBL/GenBank/DDBJ whole genome shotgun (WGS) entry which is preliminary data.</text>
</comment>
<organism evidence="2 3">
    <name type="scientific">Brassica cretica</name>
    <name type="common">Mustard</name>
    <dbReference type="NCBI Taxonomy" id="69181"/>
    <lineage>
        <taxon>Eukaryota</taxon>
        <taxon>Viridiplantae</taxon>
        <taxon>Streptophyta</taxon>
        <taxon>Embryophyta</taxon>
        <taxon>Tracheophyta</taxon>
        <taxon>Spermatophyta</taxon>
        <taxon>Magnoliopsida</taxon>
        <taxon>eudicotyledons</taxon>
        <taxon>Gunneridae</taxon>
        <taxon>Pentapetalae</taxon>
        <taxon>rosids</taxon>
        <taxon>malvids</taxon>
        <taxon>Brassicales</taxon>
        <taxon>Brassicaceae</taxon>
        <taxon>Brassiceae</taxon>
        <taxon>Brassica</taxon>
    </lineage>
</organism>
<evidence type="ECO:0000313" key="2">
    <source>
        <dbReference type="EMBL" id="KAF2539599.1"/>
    </source>
</evidence>
<reference evidence="2" key="1">
    <citation type="submission" date="2019-12" db="EMBL/GenBank/DDBJ databases">
        <title>Genome sequencing and annotation of Brassica cretica.</title>
        <authorList>
            <person name="Studholme D.J."/>
            <person name="Sarris P.F."/>
        </authorList>
    </citation>
    <scope>NUCLEOTIDE SEQUENCE</scope>
    <source>
        <strain evidence="2">PFS-001/15</strain>
        <tissue evidence="2">Leaf</tissue>
    </source>
</reference>
<dbReference type="Proteomes" id="UP000712281">
    <property type="component" value="Unassembled WGS sequence"/>
</dbReference>
<evidence type="ECO:0000256" key="1">
    <source>
        <dbReference type="SAM" id="MobiDB-lite"/>
    </source>
</evidence>
<dbReference type="EMBL" id="QGKW02002228">
    <property type="protein sequence ID" value="KAF2539599.1"/>
    <property type="molecule type" value="Genomic_DNA"/>
</dbReference>
<dbReference type="AlphaFoldDB" id="A0A8S9G2X7"/>
<proteinExistence type="predicted"/>
<gene>
    <name evidence="2" type="ORF">F2Q68_00023566</name>
</gene>
<name>A0A8S9G2X7_BRACR</name>